<dbReference type="PANTHER" id="PTHR24148">
    <property type="entry name" value="ANKYRIN REPEAT DOMAIN-CONTAINING PROTEIN 39 HOMOLOG-RELATED"/>
    <property type="match status" value="1"/>
</dbReference>
<protein>
    <recommendedName>
        <fullName evidence="2">Heterokaryon incompatibility domain-containing protein</fullName>
    </recommendedName>
</protein>
<dbReference type="InterPro" id="IPR052895">
    <property type="entry name" value="HetReg/Transcr_Mod"/>
</dbReference>
<feature type="region of interest" description="Disordered" evidence="1">
    <location>
        <begin position="100"/>
        <end position="125"/>
    </location>
</feature>
<proteinExistence type="predicted"/>
<feature type="compositionally biased region" description="Polar residues" evidence="1">
    <location>
        <begin position="182"/>
        <end position="192"/>
    </location>
</feature>
<comment type="caution">
    <text evidence="3">The sequence shown here is derived from an EMBL/GenBank/DDBJ whole genome shotgun (WGS) entry which is preliminary data.</text>
</comment>
<sequence>MADSNLDPRLIIDKPAHSEVTLPTRNIEDGDGSGSEEEEGAKEGQNENDEDDPRKKRRKLNLWKCKQCREARKKCLPENRVWPQKCQRCVQHRPGELECSKPEMNTRTRGKNVPKVGNREKDTTPVPSTIIATKTMTELSIPSRTASVEPVGTDITSFERPGPTTVKKAKRDRKDTLVEPLSEQSAPASGNDQLPAAVYLPLGELEFRVLRLRPASKPDDLLQCSFSTESIVSPPDYETISYLWGSNNENQPQPSREIILFDSHDQPHSLYIRKNLHSALKTLRHPTKVRSFWVDALCIRRSDTGEKSRQVDMKKRIFSQAKNVCFWLGDDPSHAVALAFIRDIIDLGGVDKLVENSNMVEKWLAFIRLLKNNIFNRLWLVQEVALARNVTLHCGAPAIHYNDFVDAVTIFLSCRKHISGLFRLDTKNEKYIRGLTDRKITMVERFVDVTTNAIRRDPEKGTDQSIDLEKTNEKIVKLLTLEALVSNLSDLSSGDPRDRIYSVLALAKDGTSLFDEPNQSSTLRIDYNKSLLQVYQEFFLHVVKTSNTLDIVCRRWACSAPEKEDLPTWIRPLQSDLQLPFDGNVPERTDADSLVGIPNHQYYNAAKDTKATGYSMSNPSSLDQKQSLTVDGFCLDTISRLGQRASEGFIFYEWLQLGGCKLGDVDAVPASFWRTLVADRGPNGSNAPSWYNRALLYCLAERTPNGDINTNKLIATCEAGSTLVVDFLQRVQNVIWNRKFLVSKQSGLIGLAPMAAQEGDKICILYGCSVPVVLRKKEVKDDTFWQVVGECYVHGKMNGEAMENAPETQRFELR</sequence>
<evidence type="ECO:0000313" key="3">
    <source>
        <dbReference type="EMBL" id="KAL2065534.1"/>
    </source>
</evidence>
<dbReference type="Pfam" id="PF06985">
    <property type="entry name" value="HET"/>
    <property type="match status" value="1"/>
</dbReference>
<accession>A0ABR4C6I9</accession>
<reference evidence="3 4" key="1">
    <citation type="journal article" date="2024" name="Commun. Biol.">
        <title>Comparative genomic analysis of thermophilic fungi reveals convergent evolutionary adaptations and gene losses.</title>
        <authorList>
            <person name="Steindorff A.S."/>
            <person name="Aguilar-Pontes M.V."/>
            <person name="Robinson A.J."/>
            <person name="Andreopoulos B."/>
            <person name="LaButti K."/>
            <person name="Kuo A."/>
            <person name="Mondo S."/>
            <person name="Riley R."/>
            <person name="Otillar R."/>
            <person name="Haridas S."/>
            <person name="Lipzen A."/>
            <person name="Grimwood J."/>
            <person name="Schmutz J."/>
            <person name="Clum A."/>
            <person name="Reid I.D."/>
            <person name="Moisan M.C."/>
            <person name="Butler G."/>
            <person name="Nguyen T.T.M."/>
            <person name="Dewar K."/>
            <person name="Conant G."/>
            <person name="Drula E."/>
            <person name="Henrissat B."/>
            <person name="Hansel C."/>
            <person name="Singer S."/>
            <person name="Hutchinson M.I."/>
            <person name="de Vries R.P."/>
            <person name="Natvig D.O."/>
            <person name="Powell A.J."/>
            <person name="Tsang A."/>
            <person name="Grigoriev I.V."/>
        </authorList>
    </citation>
    <scope>NUCLEOTIDE SEQUENCE [LARGE SCALE GENOMIC DNA]</scope>
    <source>
        <strain evidence="3 4">CBS 494.80</strain>
    </source>
</reference>
<gene>
    <name evidence="3" type="ORF">VTL71DRAFT_3204</name>
</gene>
<dbReference type="Pfam" id="PF26639">
    <property type="entry name" value="Het-6_barrel"/>
    <property type="match status" value="1"/>
</dbReference>
<organism evidence="3 4">
    <name type="scientific">Oculimacula yallundae</name>
    <dbReference type="NCBI Taxonomy" id="86028"/>
    <lineage>
        <taxon>Eukaryota</taxon>
        <taxon>Fungi</taxon>
        <taxon>Dikarya</taxon>
        <taxon>Ascomycota</taxon>
        <taxon>Pezizomycotina</taxon>
        <taxon>Leotiomycetes</taxon>
        <taxon>Helotiales</taxon>
        <taxon>Ploettnerulaceae</taxon>
        <taxon>Oculimacula</taxon>
    </lineage>
</organism>
<name>A0ABR4C6I9_9HELO</name>
<feature type="region of interest" description="Disordered" evidence="1">
    <location>
        <begin position="1"/>
        <end position="56"/>
    </location>
</feature>
<keyword evidence="4" id="KW-1185">Reference proteome</keyword>
<evidence type="ECO:0000259" key="2">
    <source>
        <dbReference type="Pfam" id="PF06985"/>
    </source>
</evidence>
<dbReference type="EMBL" id="JAZHXI010000012">
    <property type="protein sequence ID" value="KAL2065534.1"/>
    <property type="molecule type" value="Genomic_DNA"/>
</dbReference>
<evidence type="ECO:0000313" key="4">
    <source>
        <dbReference type="Proteomes" id="UP001595075"/>
    </source>
</evidence>
<dbReference type="PANTHER" id="PTHR24148:SF64">
    <property type="entry name" value="HETEROKARYON INCOMPATIBILITY DOMAIN-CONTAINING PROTEIN"/>
    <property type="match status" value="1"/>
</dbReference>
<evidence type="ECO:0000256" key="1">
    <source>
        <dbReference type="SAM" id="MobiDB-lite"/>
    </source>
</evidence>
<dbReference type="Proteomes" id="UP001595075">
    <property type="component" value="Unassembled WGS sequence"/>
</dbReference>
<feature type="compositionally biased region" description="Acidic residues" evidence="1">
    <location>
        <begin position="29"/>
        <end position="51"/>
    </location>
</feature>
<feature type="region of interest" description="Disordered" evidence="1">
    <location>
        <begin position="153"/>
        <end position="192"/>
    </location>
</feature>
<dbReference type="InterPro" id="IPR010730">
    <property type="entry name" value="HET"/>
</dbReference>
<feature type="domain" description="Heterokaryon incompatibility" evidence="2">
    <location>
        <begin position="237"/>
        <end position="383"/>
    </location>
</feature>